<name>A0A561PZ02_9HYPH</name>
<feature type="transmembrane region" description="Helical" evidence="1">
    <location>
        <begin position="81"/>
        <end position="100"/>
    </location>
</feature>
<feature type="transmembrane region" description="Helical" evidence="1">
    <location>
        <begin position="180"/>
        <end position="202"/>
    </location>
</feature>
<reference evidence="2 3" key="1">
    <citation type="submission" date="2019-06" db="EMBL/GenBank/DDBJ databases">
        <title>Sorghum-associated microbial communities from plants grown in Nebraska, USA.</title>
        <authorList>
            <person name="Schachtman D."/>
        </authorList>
    </citation>
    <scope>NUCLEOTIDE SEQUENCE [LARGE SCALE GENOMIC DNA]</scope>
    <source>
        <strain evidence="2 3">1225</strain>
    </source>
</reference>
<keyword evidence="1" id="KW-0812">Transmembrane</keyword>
<dbReference type="AlphaFoldDB" id="A0A561PZ02"/>
<keyword evidence="1" id="KW-1133">Transmembrane helix</keyword>
<dbReference type="EMBL" id="VIWP01000022">
    <property type="protein sequence ID" value="TWF43318.1"/>
    <property type="molecule type" value="Genomic_DNA"/>
</dbReference>
<feature type="transmembrane region" description="Helical" evidence="1">
    <location>
        <begin position="120"/>
        <end position="138"/>
    </location>
</feature>
<accession>A0A561PZ02</accession>
<evidence type="ECO:0000256" key="1">
    <source>
        <dbReference type="SAM" id="Phobius"/>
    </source>
</evidence>
<comment type="caution">
    <text evidence="2">The sequence shown here is derived from an EMBL/GenBank/DDBJ whole genome shotgun (WGS) entry which is preliminary data.</text>
</comment>
<evidence type="ECO:0000313" key="2">
    <source>
        <dbReference type="EMBL" id="TWF43318.1"/>
    </source>
</evidence>
<sequence length="212" mass="23636">MSWLLFYPITMWRSVLRPLYMMRYADTELADRPEDQYEDTLSPPLFLLITLLLSQGLSGQLPSVFDPNEATRQLGSGSNLLIARGVIFGVYPLSMAVTLLRWKQVRITRDTLRPPFFSQCYVAAPFAFILVLGIDFFSMPQEKGILPGIIAVAVALGWYAQAQIRWFTRDLEISAIKATITFIGAFMIATVAALSVAVMINLDAQSFASGAR</sequence>
<organism evidence="2 3">
    <name type="scientific">Neorhizobium alkalisoli</name>
    <dbReference type="NCBI Taxonomy" id="528178"/>
    <lineage>
        <taxon>Bacteria</taxon>
        <taxon>Pseudomonadati</taxon>
        <taxon>Pseudomonadota</taxon>
        <taxon>Alphaproteobacteria</taxon>
        <taxon>Hyphomicrobiales</taxon>
        <taxon>Rhizobiaceae</taxon>
        <taxon>Rhizobium/Agrobacterium group</taxon>
        <taxon>Neorhizobium</taxon>
    </lineage>
</organism>
<protein>
    <recommendedName>
        <fullName evidence="4">Yip1-like protein</fullName>
    </recommendedName>
</protein>
<evidence type="ECO:0000313" key="3">
    <source>
        <dbReference type="Proteomes" id="UP000320653"/>
    </source>
</evidence>
<proteinExistence type="predicted"/>
<gene>
    <name evidence="2" type="ORF">FHW37_12228</name>
</gene>
<keyword evidence="3" id="KW-1185">Reference proteome</keyword>
<keyword evidence="1" id="KW-0472">Membrane</keyword>
<evidence type="ECO:0008006" key="4">
    <source>
        <dbReference type="Google" id="ProtNLM"/>
    </source>
</evidence>
<feature type="transmembrane region" description="Helical" evidence="1">
    <location>
        <begin position="144"/>
        <end position="160"/>
    </location>
</feature>
<dbReference type="Proteomes" id="UP000320653">
    <property type="component" value="Unassembled WGS sequence"/>
</dbReference>